<dbReference type="PATRIC" id="fig|926562.3.peg.1400"/>
<dbReference type="EMBL" id="CP003156">
    <property type="protein sequence ID" value="AEV32387.1"/>
    <property type="molecule type" value="Genomic_DNA"/>
</dbReference>
<dbReference type="CDD" id="cd03794">
    <property type="entry name" value="GT4_WbuB-like"/>
    <property type="match status" value="1"/>
</dbReference>
<proteinExistence type="predicted"/>
<dbReference type="Pfam" id="PF13439">
    <property type="entry name" value="Glyco_transf_4"/>
    <property type="match status" value="1"/>
</dbReference>
<dbReference type="PANTHER" id="PTHR12526">
    <property type="entry name" value="GLYCOSYLTRANSFERASE"/>
    <property type="match status" value="1"/>
</dbReference>
<sequence length="436" mass="49339">MSLKKVLLITYHWPPMGGGGVQRWLKMSKYLRSYGWEPIIFTVSDAEISIYDESLMKEIPEGIETIKTPIWEPFGVYKKITGKKKDEKVQPGLLNEGEGKEWINNLALWVRGNVFIPDAKRFWIKPASKALIAYLGENKVDAIVSTGPPHTTHMIAFNAKRKINIPWLADFRDPWTFVDYYDKLKLSPYADKMHHKLEKKVLNTADKTVTVTWSWAEEFNSRNFDKKVEVITNGYDPADFEKSGQIKLDETFTLTHIGSMNADRNPKVLWPVLKQMSDENPDFARRLKIKLIGPVDSSIFKSIEENGLSKNLEHIKNLPHDEVIPHLQSSPVLLLPLNDTPNISGVVPGKLFEYMGAQRPILCIGKTDGDAARIIQGANAGDVIDFNESEKLKNVVETMFGSFESGKLEVESTDYRKYGRDKLAGEIAEALNSITA</sequence>
<evidence type="ECO:0000313" key="3">
    <source>
        <dbReference type="Proteomes" id="UP000005631"/>
    </source>
</evidence>
<organism evidence="2 3">
    <name type="scientific">Owenweeksia hongkongensis (strain DSM 17368 / CIP 108786 / JCM 12287 / NRRL B-23963 / UST20020801)</name>
    <dbReference type="NCBI Taxonomy" id="926562"/>
    <lineage>
        <taxon>Bacteria</taxon>
        <taxon>Pseudomonadati</taxon>
        <taxon>Bacteroidota</taxon>
        <taxon>Flavobacteriia</taxon>
        <taxon>Flavobacteriales</taxon>
        <taxon>Owenweeksiaceae</taxon>
        <taxon>Owenweeksia</taxon>
    </lineage>
</organism>
<dbReference type="InterPro" id="IPR028098">
    <property type="entry name" value="Glyco_trans_4-like_N"/>
</dbReference>
<dbReference type="RefSeq" id="WP_014201743.1">
    <property type="nucleotide sequence ID" value="NC_016599.1"/>
</dbReference>
<dbReference type="Gene3D" id="3.40.50.2000">
    <property type="entry name" value="Glycogen Phosphorylase B"/>
    <property type="match status" value="2"/>
</dbReference>
<reference evidence="2 3" key="1">
    <citation type="journal article" date="2012" name="Stand. Genomic Sci.">
        <title>Genome sequence of the orange-pigmented seawater bacterium Owenweeksia hongkongensis type strain (UST20020801(T)).</title>
        <authorList>
            <person name="Riedel T."/>
            <person name="Held B."/>
            <person name="Nolan M."/>
            <person name="Lucas S."/>
            <person name="Lapidus A."/>
            <person name="Tice H."/>
            <person name="Del Rio T.G."/>
            <person name="Cheng J.F."/>
            <person name="Han C."/>
            <person name="Tapia R."/>
            <person name="Goodwin L.A."/>
            <person name="Pitluck S."/>
            <person name="Liolios K."/>
            <person name="Mavromatis K."/>
            <person name="Pagani I."/>
            <person name="Ivanova N."/>
            <person name="Mikhailova N."/>
            <person name="Pati A."/>
            <person name="Chen A."/>
            <person name="Palaniappan K."/>
            <person name="Rohde M."/>
            <person name="Tindall B.J."/>
            <person name="Detter J.C."/>
            <person name="Goker M."/>
            <person name="Woyke T."/>
            <person name="Bristow J."/>
            <person name="Eisen J.A."/>
            <person name="Markowitz V."/>
            <person name="Hugenholtz P."/>
            <person name="Klenk H.P."/>
            <person name="Kyrpides N.C."/>
        </authorList>
    </citation>
    <scope>NUCLEOTIDE SEQUENCE</scope>
    <source>
        <strain evidence="3">DSM 17368 / JCM 12287 / NRRL B-23963</strain>
    </source>
</reference>
<dbReference type="PANTHER" id="PTHR12526:SF630">
    <property type="entry name" value="GLYCOSYLTRANSFERASE"/>
    <property type="match status" value="1"/>
</dbReference>
<dbReference type="OrthoDB" id="9794575at2"/>
<dbReference type="SUPFAM" id="SSF53756">
    <property type="entry name" value="UDP-Glycosyltransferase/glycogen phosphorylase"/>
    <property type="match status" value="1"/>
</dbReference>
<name>G8R7N4_OWEHD</name>
<dbReference type="Proteomes" id="UP000005631">
    <property type="component" value="Chromosome"/>
</dbReference>
<evidence type="ECO:0000259" key="1">
    <source>
        <dbReference type="Pfam" id="PF13439"/>
    </source>
</evidence>
<evidence type="ECO:0000313" key="2">
    <source>
        <dbReference type="EMBL" id="AEV32387.1"/>
    </source>
</evidence>
<gene>
    <name evidence="2" type="ordered locus">Oweho_1390</name>
</gene>
<feature type="domain" description="Glycosyltransferase subfamily 4-like N-terminal" evidence="1">
    <location>
        <begin position="112"/>
        <end position="238"/>
    </location>
</feature>
<dbReference type="eggNOG" id="COG0438">
    <property type="taxonomic scope" value="Bacteria"/>
</dbReference>
<dbReference type="STRING" id="926562.Oweho_1390"/>
<dbReference type="AlphaFoldDB" id="G8R7N4"/>
<dbReference type="HOGENOM" id="CLU_032377_0_0_10"/>
<accession>G8R7N4</accession>
<keyword evidence="2" id="KW-0808">Transferase</keyword>
<protein>
    <submittedName>
        <fullName evidence="2">Glycosyltransferase</fullName>
    </submittedName>
</protein>
<dbReference type="GO" id="GO:0016757">
    <property type="term" value="F:glycosyltransferase activity"/>
    <property type="evidence" value="ECO:0007669"/>
    <property type="project" value="UniProtKB-ARBA"/>
</dbReference>
<keyword evidence="3" id="KW-1185">Reference proteome</keyword>
<dbReference type="KEGG" id="oho:Oweho_1390"/>